<keyword evidence="2" id="KW-1133">Transmembrane helix</keyword>
<feature type="compositionally biased region" description="Polar residues" evidence="1">
    <location>
        <begin position="399"/>
        <end position="423"/>
    </location>
</feature>
<organism evidence="3 4">
    <name type="scientific">Zalerion maritima</name>
    <dbReference type="NCBI Taxonomy" id="339359"/>
    <lineage>
        <taxon>Eukaryota</taxon>
        <taxon>Fungi</taxon>
        <taxon>Dikarya</taxon>
        <taxon>Ascomycota</taxon>
        <taxon>Pezizomycotina</taxon>
        <taxon>Sordariomycetes</taxon>
        <taxon>Lulworthiomycetidae</taxon>
        <taxon>Lulworthiales</taxon>
        <taxon>Lulworthiaceae</taxon>
        <taxon>Zalerion</taxon>
    </lineage>
</organism>
<feature type="transmembrane region" description="Helical" evidence="2">
    <location>
        <begin position="121"/>
        <end position="145"/>
    </location>
</feature>
<dbReference type="EMBL" id="JAKWBI020000186">
    <property type="protein sequence ID" value="KAJ2899886.1"/>
    <property type="molecule type" value="Genomic_DNA"/>
</dbReference>
<keyword evidence="2" id="KW-0472">Membrane</keyword>
<reference evidence="3" key="1">
    <citation type="submission" date="2022-07" db="EMBL/GenBank/DDBJ databases">
        <title>Draft genome sequence of Zalerion maritima ATCC 34329, a (micro)plastics degrading marine fungus.</title>
        <authorList>
            <person name="Paco A."/>
            <person name="Goncalves M.F.M."/>
            <person name="Rocha-Santos T.A.P."/>
            <person name="Alves A."/>
        </authorList>
    </citation>
    <scope>NUCLEOTIDE SEQUENCE</scope>
    <source>
        <strain evidence="3">ATCC 34329</strain>
    </source>
</reference>
<dbReference type="Proteomes" id="UP001201980">
    <property type="component" value="Unassembled WGS sequence"/>
</dbReference>
<feature type="transmembrane region" description="Helical" evidence="2">
    <location>
        <begin position="39"/>
        <end position="65"/>
    </location>
</feature>
<protein>
    <submittedName>
        <fullName evidence="3">Uncharacterized protein</fullName>
    </submittedName>
</protein>
<dbReference type="AlphaFoldDB" id="A0AAD5RPT6"/>
<accession>A0AAD5RPT6</accession>
<feature type="compositionally biased region" description="Polar residues" evidence="1">
    <location>
        <begin position="276"/>
        <end position="295"/>
    </location>
</feature>
<proteinExistence type="predicted"/>
<feature type="region of interest" description="Disordered" evidence="1">
    <location>
        <begin position="395"/>
        <end position="473"/>
    </location>
</feature>
<evidence type="ECO:0000313" key="3">
    <source>
        <dbReference type="EMBL" id="KAJ2899886.1"/>
    </source>
</evidence>
<feature type="compositionally biased region" description="Acidic residues" evidence="1">
    <location>
        <begin position="447"/>
        <end position="456"/>
    </location>
</feature>
<sequence length="508" mass="54774">MASRHVTAALAAAASLATATTLVLHIILASSLSDQPPVRAGAIISIVFECSIFVMLAFIFLSLFVRNYTPIVVRWHSIFFAASLFMSIAATASSVATLVALSNLAAKQPGHKIMGSKEPDFLVGTGVTLGLALASQLLFAVLFFVTHRIPSVGSCGFSISTDGESGKKTSAMLSIPHHLKSVRYSRTMIAPTVIPDEVENLGEIRSPPGSSAGQSTAETMTSFRSSLSQVVRPITSKTRLLSTRTRRSRTASLESCRERANSQYYHRSQDEGFDSWDTSSVDVHNRQTVLESGSPTPGRFLETIPASPTTSRSPSPGCPLDLPPPRPAARRSRSYSPAPPRPQAPFMNDQPPPSPTGSEAHIHPLFRSDSPTPPPLATPGTVVIAAPSAGHVISDRSSIRSLNRMRSGSLPCQPSPLSRQGSLDNIHVGQSRKERSPEPESPGDLQQLEESEEEEEERKMTPPIPDWILSAGSRTSLTDYQSRKLNKEGVLPCPLSSQRRWDGVCRGQ</sequence>
<feature type="compositionally biased region" description="Polar residues" evidence="1">
    <location>
        <begin position="208"/>
        <end position="229"/>
    </location>
</feature>
<feature type="compositionally biased region" description="Low complexity" evidence="1">
    <location>
        <begin position="303"/>
        <end position="320"/>
    </location>
</feature>
<gene>
    <name evidence="3" type="ORF">MKZ38_002753</name>
</gene>
<name>A0AAD5RPT6_9PEZI</name>
<evidence type="ECO:0000256" key="1">
    <source>
        <dbReference type="SAM" id="MobiDB-lite"/>
    </source>
</evidence>
<feature type="transmembrane region" description="Helical" evidence="2">
    <location>
        <begin position="77"/>
        <end position="101"/>
    </location>
</feature>
<evidence type="ECO:0000256" key="2">
    <source>
        <dbReference type="SAM" id="Phobius"/>
    </source>
</evidence>
<keyword evidence="2" id="KW-0812">Transmembrane</keyword>
<keyword evidence="4" id="KW-1185">Reference proteome</keyword>
<comment type="caution">
    <text evidence="3">The sequence shown here is derived from an EMBL/GenBank/DDBJ whole genome shotgun (WGS) entry which is preliminary data.</text>
</comment>
<evidence type="ECO:0000313" key="4">
    <source>
        <dbReference type="Proteomes" id="UP001201980"/>
    </source>
</evidence>
<feature type="region of interest" description="Disordered" evidence="1">
    <location>
        <begin position="202"/>
        <end position="381"/>
    </location>
</feature>